<evidence type="ECO:0000313" key="1">
    <source>
        <dbReference type="EMBL" id="RCJ24647.1"/>
    </source>
</evidence>
<sequence length="64" mass="7433">MSILGAGDASIFRVKDTLRVKLYPFFMALLTALRQLHVVNITHKLYTNIKEAILERRMVDFPQK</sequence>
<reference evidence="1" key="1">
    <citation type="submission" date="2016-04" db="EMBL/GenBank/DDBJ databases">
        <authorList>
            <person name="Tabuchi Yagui T.R."/>
        </authorList>
    </citation>
    <scope>NUCLEOTIDE SEQUENCE [LARGE SCALE GENOMIC DNA]</scope>
    <source>
        <strain evidence="1">NIES-26</strain>
    </source>
</reference>
<comment type="caution">
    <text evidence="1">The sequence shown here is derived from an EMBL/GenBank/DDBJ whole genome shotgun (WGS) entry which is preliminary data.</text>
</comment>
<organism evidence="1 2">
    <name type="scientific">Nostoc minutum NIES-26</name>
    <dbReference type="NCBI Taxonomy" id="1844469"/>
    <lineage>
        <taxon>Bacteria</taxon>
        <taxon>Bacillati</taxon>
        <taxon>Cyanobacteriota</taxon>
        <taxon>Cyanophyceae</taxon>
        <taxon>Nostocales</taxon>
        <taxon>Nostocaceae</taxon>
        <taxon>Nostoc</taxon>
    </lineage>
</organism>
<protein>
    <submittedName>
        <fullName evidence="1">Uncharacterized protein</fullName>
    </submittedName>
</protein>
<keyword evidence="2" id="KW-1185">Reference proteome</keyword>
<dbReference type="Proteomes" id="UP000252107">
    <property type="component" value="Unassembled WGS sequence"/>
</dbReference>
<accession>A0A367QKB7</accession>
<gene>
    <name evidence="1" type="ORF">A6770_03005</name>
</gene>
<dbReference type="EMBL" id="LXQD01000317">
    <property type="protein sequence ID" value="RCJ24647.1"/>
    <property type="molecule type" value="Genomic_DNA"/>
</dbReference>
<proteinExistence type="predicted"/>
<name>A0A367QKB7_9NOSO</name>
<dbReference type="AlphaFoldDB" id="A0A367QKB7"/>
<evidence type="ECO:0000313" key="2">
    <source>
        <dbReference type="Proteomes" id="UP000252107"/>
    </source>
</evidence>